<accession>A0ABW9XUE5</accession>
<evidence type="ECO:0000313" key="4">
    <source>
        <dbReference type="EMBL" id="NBD26284.1"/>
    </source>
</evidence>
<dbReference type="EMBL" id="JAAAMV010000020">
    <property type="protein sequence ID" value="NBD26284.1"/>
    <property type="molecule type" value="Genomic_DNA"/>
</dbReference>
<feature type="region of interest" description="Disordered" evidence="2">
    <location>
        <begin position="66"/>
        <end position="85"/>
    </location>
</feature>
<dbReference type="PANTHER" id="PTHR30404">
    <property type="entry name" value="N-ACETYLMURAMOYL-L-ALANINE AMIDASE"/>
    <property type="match status" value="1"/>
</dbReference>
<organism evidence="4 5">
    <name type="scientific">Paenibacillus glycinis</name>
    <dbReference type="NCBI Taxonomy" id="2697035"/>
    <lineage>
        <taxon>Bacteria</taxon>
        <taxon>Bacillati</taxon>
        <taxon>Bacillota</taxon>
        <taxon>Bacilli</taxon>
        <taxon>Bacillales</taxon>
        <taxon>Paenibacillaceae</taxon>
        <taxon>Paenibacillus</taxon>
    </lineage>
</organism>
<dbReference type="SMART" id="SM00646">
    <property type="entry name" value="Ami_3"/>
    <property type="match status" value="1"/>
</dbReference>
<proteinExistence type="predicted"/>
<dbReference type="Pfam" id="PF01520">
    <property type="entry name" value="Amidase_3"/>
    <property type="match status" value="1"/>
</dbReference>
<protein>
    <submittedName>
        <fullName evidence="4">N-acetylmuramoyl-L-alanine amidase</fullName>
    </submittedName>
</protein>
<reference evidence="4 5" key="1">
    <citation type="submission" date="2020-01" db="EMBL/GenBank/DDBJ databases">
        <title>Paenibacillus soybeanensis sp. nov. isolated from the nodules of soybean (Glycine max(L.) Merr).</title>
        <authorList>
            <person name="Wang H."/>
        </authorList>
    </citation>
    <scope>NUCLEOTIDE SEQUENCE [LARGE SCALE GENOMIC DNA]</scope>
    <source>
        <strain evidence="4 5">T1</strain>
    </source>
</reference>
<evidence type="ECO:0000256" key="2">
    <source>
        <dbReference type="SAM" id="MobiDB-lite"/>
    </source>
</evidence>
<dbReference type="InterPro" id="IPR050695">
    <property type="entry name" value="N-acetylmuramoyl_amidase_3"/>
</dbReference>
<keyword evidence="1" id="KW-0378">Hydrolase</keyword>
<gene>
    <name evidence="4" type="ORF">GT019_20625</name>
</gene>
<dbReference type="SUPFAM" id="SSF53187">
    <property type="entry name" value="Zn-dependent exopeptidases"/>
    <property type="match status" value="1"/>
</dbReference>
<feature type="domain" description="MurNAc-LAA" evidence="3">
    <location>
        <begin position="124"/>
        <end position="232"/>
    </location>
</feature>
<dbReference type="Proteomes" id="UP000665561">
    <property type="component" value="Unassembled WGS sequence"/>
</dbReference>
<evidence type="ECO:0000256" key="1">
    <source>
        <dbReference type="ARBA" id="ARBA00022801"/>
    </source>
</evidence>
<evidence type="ECO:0000259" key="3">
    <source>
        <dbReference type="SMART" id="SM00646"/>
    </source>
</evidence>
<sequence length="252" mass="26881">MKRRRRLRRPVRLAITVILLFVIGGSLASLLRHHAEDPRPLEGGPSGSMTVADGDDPPDNVYRVVIDPGHGGKDPGSEGSSGQWEKDSNLSLAMKIYDLLKSDPAFAPRLTRSDDTFVELADRAAMANDWHADALLSIHDNAFEDPSVGGTETYYKYASGMPLAMAIHQQVVAALGFPDRGVKEEQLKVLALSEMPAVLVEPGYITNPGEESVMLSEDGQMKAAQAIVDGLKSFLQASGTGADSPAGAVSGQ</sequence>
<dbReference type="CDD" id="cd02696">
    <property type="entry name" value="MurNAc-LAA"/>
    <property type="match status" value="1"/>
</dbReference>
<dbReference type="PANTHER" id="PTHR30404:SF0">
    <property type="entry name" value="N-ACETYLMURAMOYL-L-ALANINE AMIDASE AMIC"/>
    <property type="match status" value="1"/>
</dbReference>
<feature type="region of interest" description="Disordered" evidence="2">
    <location>
        <begin position="37"/>
        <end position="60"/>
    </location>
</feature>
<dbReference type="Gene3D" id="3.40.630.40">
    <property type="entry name" value="Zn-dependent exopeptidases"/>
    <property type="match status" value="1"/>
</dbReference>
<evidence type="ECO:0000313" key="5">
    <source>
        <dbReference type="Proteomes" id="UP000665561"/>
    </source>
</evidence>
<dbReference type="RefSeq" id="WP_161745091.1">
    <property type="nucleotide sequence ID" value="NZ_JAAAMV010000020.1"/>
</dbReference>
<dbReference type="InterPro" id="IPR002508">
    <property type="entry name" value="MurNAc-LAA_cat"/>
</dbReference>
<name>A0ABW9XUE5_9BACL</name>
<comment type="caution">
    <text evidence="4">The sequence shown here is derived from an EMBL/GenBank/DDBJ whole genome shotgun (WGS) entry which is preliminary data.</text>
</comment>
<keyword evidence="5" id="KW-1185">Reference proteome</keyword>